<dbReference type="AlphaFoldDB" id="A0AAN5I2H7"/>
<dbReference type="PANTHER" id="PTHR24416:SF583">
    <property type="entry name" value="RECEPTOR PROTEIN-TYROSINE KINASE"/>
    <property type="match status" value="1"/>
</dbReference>
<organism evidence="2 3">
    <name type="scientific">Pristionchus mayeri</name>
    <dbReference type="NCBI Taxonomy" id="1317129"/>
    <lineage>
        <taxon>Eukaryota</taxon>
        <taxon>Metazoa</taxon>
        <taxon>Ecdysozoa</taxon>
        <taxon>Nematoda</taxon>
        <taxon>Chromadorea</taxon>
        <taxon>Rhabditida</taxon>
        <taxon>Rhabditina</taxon>
        <taxon>Diplogasteromorpha</taxon>
        <taxon>Diplogasteroidea</taxon>
        <taxon>Neodiplogasteridae</taxon>
        <taxon>Pristionchus</taxon>
    </lineage>
</organism>
<dbReference type="SMART" id="SM00219">
    <property type="entry name" value="TyrKc"/>
    <property type="match status" value="1"/>
</dbReference>
<proteinExistence type="predicted"/>
<dbReference type="GO" id="GO:0005524">
    <property type="term" value="F:ATP binding"/>
    <property type="evidence" value="ECO:0007669"/>
    <property type="project" value="InterPro"/>
</dbReference>
<evidence type="ECO:0000313" key="3">
    <source>
        <dbReference type="Proteomes" id="UP001328107"/>
    </source>
</evidence>
<dbReference type="Pfam" id="PF07714">
    <property type="entry name" value="PK_Tyr_Ser-Thr"/>
    <property type="match status" value="1"/>
</dbReference>
<dbReference type="PANTHER" id="PTHR24416">
    <property type="entry name" value="TYROSINE-PROTEIN KINASE RECEPTOR"/>
    <property type="match status" value="1"/>
</dbReference>
<sequence length="148" mass="17363">LMKNIGYHERLVNMLACVTRSKPLLLIFEHCANGDLLKFLRQKRKHMLEHPEDLDTRIIITVKKQLMFAIQIAYGLEYLSSQGLIHRDVAARNILLDYQESCKIGDFGLTRAIENYRENYYSRGRKLPLKWMAPESIENYWFSVASDV</sequence>
<dbReference type="PROSITE" id="PS50011">
    <property type="entry name" value="PROTEIN_KINASE_DOM"/>
    <property type="match status" value="1"/>
</dbReference>
<dbReference type="SUPFAM" id="SSF56112">
    <property type="entry name" value="Protein kinase-like (PK-like)"/>
    <property type="match status" value="1"/>
</dbReference>
<evidence type="ECO:0000313" key="2">
    <source>
        <dbReference type="EMBL" id="GMR49304.1"/>
    </source>
</evidence>
<dbReference type="EMBL" id="BTRK01000004">
    <property type="protein sequence ID" value="GMR49304.1"/>
    <property type="molecule type" value="Genomic_DNA"/>
</dbReference>
<accession>A0AAN5I2H7</accession>
<dbReference type="InterPro" id="IPR001245">
    <property type="entry name" value="Ser-Thr/Tyr_kinase_cat_dom"/>
</dbReference>
<dbReference type="InterPro" id="IPR050122">
    <property type="entry name" value="RTK"/>
</dbReference>
<dbReference type="InterPro" id="IPR008266">
    <property type="entry name" value="Tyr_kinase_AS"/>
</dbReference>
<feature type="non-terminal residue" evidence="2">
    <location>
        <position position="1"/>
    </location>
</feature>
<keyword evidence="3" id="KW-1185">Reference proteome</keyword>
<gene>
    <name evidence="2" type="ORF">PMAYCL1PPCAC_19499</name>
</gene>
<dbReference type="GO" id="GO:0005886">
    <property type="term" value="C:plasma membrane"/>
    <property type="evidence" value="ECO:0007669"/>
    <property type="project" value="TreeGrafter"/>
</dbReference>
<reference evidence="3" key="1">
    <citation type="submission" date="2022-10" db="EMBL/GenBank/DDBJ databases">
        <title>Genome assembly of Pristionchus species.</title>
        <authorList>
            <person name="Yoshida K."/>
            <person name="Sommer R.J."/>
        </authorList>
    </citation>
    <scope>NUCLEOTIDE SEQUENCE [LARGE SCALE GENOMIC DNA]</scope>
    <source>
        <strain evidence="3">RS5460</strain>
    </source>
</reference>
<dbReference type="InterPro" id="IPR000719">
    <property type="entry name" value="Prot_kinase_dom"/>
</dbReference>
<dbReference type="PROSITE" id="PS00109">
    <property type="entry name" value="PROTEIN_KINASE_TYR"/>
    <property type="match status" value="1"/>
</dbReference>
<protein>
    <recommendedName>
        <fullName evidence="1">Protein kinase domain-containing protein</fullName>
    </recommendedName>
</protein>
<dbReference type="Proteomes" id="UP001328107">
    <property type="component" value="Unassembled WGS sequence"/>
</dbReference>
<dbReference type="GO" id="GO:0007169">
    <property type="term" value="P:cell surface receptor protein tyrosine kinase signaling pathway"/>
    <property type="evidence" value="ECO:0007669"/>
    <property type="project" value="TreeGrafter"/>
</dbReference>
<dbReference type="Gene3D" id="3.30.200.20">
    <property type="entry name" value="Phosphorylase Kinase, domain 1"/>
    <property type="match status" value="1"/>
</dbReference>
<dbReference type="InterPro" id="IPR020635">
    <property type="entry name" value="Tyr_kinase_cat_dom"/>
</dbReference>
<feature type="non-terminal residue" evidence="2">
    <location>
        <position position="148"/>
    </location>
</feature>
<name>A0AAN5I2H7_9BILA</name>
<feature type="domain" description="Protein kinase" evidence="1">
    <location>
        <begin position="1"/>
        <end position="148"/>
    </location>
</feature>
<dbReference type="Gene3D" id="1.10.510.10">
    <property type="entry name" value="Transferase(Phosphotransferase) domain 1"/>
    <property type="match status" value="1"/>
</dbReference>
<dbReference type="InterPro" id="IPR011009">
    <property type="entry name" value="Kinase-like_dom_sf"/>
</dbReference>
<dbReference type="PRINTS" id="PR00109">
    <property type="entry name" value="TYRKINASE"/>
</dbReference>
<comment type="caution">
    <text evidence="2">The sequence shown here is derived from an EMBL/GenBank/DDBJ whole genome shotgun (WGS) entry which is preliminary data.</text>
</comment>
<dbReference type="GO" id="GO:0004714">
    <property type="term" value="F:transmembrane receptor protein tyrosine kinase activity"/>
    <property type="evidence" value="ECO:0007669"/>
    <property type="project" value="TreeGrafter"/>
</dbReference>
<evidence type="ECO:0000259" key="1">
    <source>
        <dbReference type="PROSITE" id="PS50011"/>
    </source>
</evidence>
<dbReference type="GO" id="GO:0043235">
    <property type="term" value="C:receptor complex"/>
    <property type="evidence" value="ECO:0007669"/>
    <property type="project" value="TreeGrafter"/>
</dbReference>